<comment type="caution">
    <text evidence="2">The sequence shown here is derived from an EMBL/GenBank/DDBJ whole genome shotgun (WGS) entry which is preliminary data.</text>
</comment>
<organism evidence="2 3">
    <name type="scientific">Pseudonocardia acidicola</name>
    <dbReference type="NCBI Taxonomy" id="2724939"/>
    <lineage>
        <taxon>Bacteria</taxon>
        <taxon>Bacillati</taxon>
        <taxon>Actinomycetota</taxon>
        <taxon>Actinomycetes</taxon>
        <taxon>Pseudonocardiales</taxon>
        <taxon>Pseudonocardiaceae</taxon>
        <taxon>Pseudonocardia</taxon>
    </lineage>
</organism>
<dbReference type="PROSITE" id="PS51746">
    <property type="entry name" value="PPM_2"/>
    <property type="match status" value="1"/>
</dbReference>
<reference evidence="2 3" key="1">
    <citation type="submission" date="2020-04" db="EMBL/GenBank/DDBJ databases">
        <authorList>
            <person name="Klaysubun C."/>
            <person name="Duangmal K."/>
            <person name="Lipun K."/>
        </authorList>
    </citation>
    <scope>NUCLEOTIDE SEQUENCE [LARGE SCALE GENOMIC DNA]</scope>
    <source>
        <strain evidence="2 3">K10HN5</strain>
    </source>
</reference>
<gene>
    <name evidence="2" type="ORF">HF526_21625</name>
</gene>
<accession>A0ABX1SH64</accession>
<dbReference type="Proteomes" id="UP000820669">
    <property type="component" value="Unassembled WGS sequence"/>
</dbReference>
<dbReference type="Pfam" id="PF13672">
    <property type="entry name" value="PP2C_2"/>
    <property type="match status" value="1"/>
</dbReference>
<dbReference type="InterPro" id="IPR036457">
    <property type="entry name" value="PPM-type-like_dom_sf"/>
</dbReference>
<dbReference type="SUPFAM" id="SSF81606">
    <property type="entry name" value="PP2C-like"/>
    <property type="match status" value="1"/>
</dbReference>
<name>A0ABX1SH64_9PSEU</name>
<keyword evidence="3" id="KW-1185">Reference proteome</keyword>
<evidence type="ECO:0000313" key="2">
    <source>
        <dbReference type="EMBL" id="NMH99897.1"/>
    </source>
</evidence>
<sequence length="272" mass="29246">MGLIAHTATLPGGEPPGQDRWGVSQRGAVVLDGASSHSPEAPDASAYVDRLLPAILDRLDHGDLRTVLRDAITEAANALGLLPGAAPSSTVLLLRLGDEAIEVAALGDSTAVIGHPDGTTTRLSDDRLSHIGAAQRRAYREHLRQGSGFGPEHRDRLRELQRSEFPHRNRPGGYWIAEADPAAADELLIRSFPPEVVSWVVLATDGIQKHIDRLGGRWDAVASQGNDQLAAFLQDAHAWETEADPDGTALPRSKRHDDKTIVAWQPALSPIN</sequence>
<proteinExistence type="predicted"/>
<evidence type="ECO:0000259" key="1">
    <source>
        <dbReference type="PROSITE" id="PS51746"/>
    </source>
</evidence>
<dbReference type="InterPro" id="IPR001932">
    <property type="entry name" value="PPM-type_phosphatase-like_dom"/>
</dbReference>
<evidence type="ECO:0000313" key="3">
    <source>
        <dbReference type="Proteomes" id="UP000820669"/>
    </source>
</evidence>
<dbReference type="EMBL" id="JAAXLA010000044">
    <property type="protein sequence ID" value="NMH99897.1"/>
    <property type="molecule type" value="Genomic_DNA"/>
</dbReference>
<feature type="domain" description="PPM-type phosphatase" evidence="1">
    <location>
        <begin position="4"/>
        <end position="272"/>
    </location>
</feature>
<dbReference type="RefSeq" id="WP_169383378.1">
    <property type="nucleotide sequence ID" value="NZ_JAAXLA010000044.1"/>
</dbReference>
<dbReference type="Gene3D" id="3.60.40.10">
    <property type="entry name" value="PPM-type phosphatase domain"/>
    <property type="match status" value="1"/>
</dbReference>
<protein>
    <submittedName>
        <fullName evidence="2">Protein phosphatase 2C domain-containing protein</fullName>
    </submittedName>
</protein>